<dbReference type="Pfam" id="PF07992">
    <property type="entry name" value="Pyr_redox_2"/>
    <property type="match status" value="1"/>
</dbReference>
<reference evidence="10 11" key="1">
    <citation type="journal article" date="2013" name="BMC Genomics">
        <title>The miniature genome of a carnivorous plant Genlisea aurea contains a low number of genes and short non-coding sequences.</title>
        <authorList>
            <person name="Leushkin E.V."/>
            <person name="Sutormin R.A."/>
            <person name="Nabieva E.R."/>
            <person name="Penin A.A."/>
            <person name="Kondrashov A.S."/>
            <person name="Logacheva M.D."/>
        </authorList>
    </citation>
    <scope>NUCLEOTIDE SEQUENCE [LARGE SCALE GENOMIC DNA]</scope>
</reference>
<evidence type="ECO:0000313" key="10">
    <source>
        <dbReference type="EMBL" id="EPS72706.1"/>
    </source>
</evidence>
<evidence type="ECO:0000256" key="2">
    <source>
        <dbReference type="ARBA" id="ARBA00005272"/>
    </source>
</evidence>
<dbReference type="FunFam" id="3.50.50.100:FF:000010">
    <property type="entry name" value="Alternative NAD(P)H-ubiquinone oxidoreductase C1, chloroplastic/mitochondrial"/>
    <property type="match status" value="1"/>
</dbReference>
<dbReference type="PANTHER" id="PTHR42913">
    <property type="entry name" value="APOPTOSIS-INDUCING FACTOR 1"/>
    <property type="match status" value="1"/>
</dbReference>
<evidence type="ECO:0000256" key="1">
    <source>
        <dbReference type="ARBA" id="ARBA00001974"/>
    </source>
</evidence>
<dbReference type="PRINTS" id="PR00368">
    <property type="entry name" value="FADPNR"/>
</dbReference>
<evidence type="ECO:0000256" key="6">
    <source>
        <dbReference type="ARBA" id="ARBA00023002"/>
    </source>
</evidence>
<organism evidence="10 11">
    <name type="scientific">Genlisea aurea</name>
    <dbReference type="NCBI Taxonomy" id="192259"/>
    <lineage>
        <taxon>Eukaryota</taxon>
        <taxon>Viridiplantae</taxon>
        <taxon>Streptophyta</taxon>
        <taxon>Embryophyta</taxon>
        <taxon>Tracheophyta</taxon>
        <taxon>Spermatophyta</taxon>
        <taxon>Magnoliopsida</taxon>
        <taxon>eudicotyledons</taxon>
        <taxon>Gunneridae</taxon>
        <taxon>Pentapetalae</taxon>
        <taxon>asterids</taxon>
        <taxon>lamiids</taxon>
        <taxon>Lamiales</taxon>
        <taxon>Lentibulariaceae</taxon>
        <taxon>Genlisea</taxon>
    </lineage>
</organism>
<dbReference type="GO" id="GO:0003955">
    <property type="term" value="F:NAD(P)H dehydrogenase (quinone) activity"/>
    <property type="evidence" value="ECO:0007669"/>
    <property type="project" value="TreeGrafter"/>
</dbReference>
<accession>S8D5J4</accession>
<proteinExistence type="inferred from homology"/>
<comment type="caution">
    <text evidence="10">The sequence shown here is derived from an EMBL/GenBank/DDBJ whole genome shotgun (WGS) entry which is preliminary data.</text>
</comment>
<evidence type="ECO:0000256" key="7">
    <source>
        <dbReference type="ARBA" id="ARBA00052971"/>
    </source>
</evidence>
<evidence type="ECO:0000259" key="9">
    <source>
        <dbReference type="Pfam" id="PF07992"/>
    </source>
</evidence>
<dbReference type="InterPro" id="IPR023753">
    <property type="entry name" value="FAD/NAD-binding_dom"/>
</dbReference>
<dbReference type="EC" id="1.6.5.12" evidence="8"/>
<name>S8D5J4_9LAMI</name>
<dbReference type="GO" id="GO:0042372">
    <property type="term" value="P:phylloquinone biosynthetic process"/>
    <property type="evidence" value="ECO:0007669"/>
    <property type="project" value="TreeGrafter"/>
</dbReference>
<evidence type="ECO:0000256" key="4">
    <source>
        <dbReference type="ARBA" id="ARBA00022827"/>
    </source>
</evidence>
<dbReference type="Proteomes" id="UP000015453">
    <property type="component" value="Unassembled WGS sequence"/>
</dbReference>
<feature type="non-terminal residue" evidence="10">
    <location>
        <position position="1"/>
    </location>
</feature>
<keyword evidence="11" id="KW-1185">Reference proteome</keyword>
<dbReference type="OrthoDB" id="5376590at2759"/>
<keyword evidence="5" id="KW-0521">NADP</keyword>
<keyword evidence="3" id="KW-0285">Flavoprotein</keyword>
<dbReference type="PRINTS" id="PR00411">
    <property type="entry name" value="PNDRDTASEI"/>
</dbReference>
<keyword evidence="4" id="KW-0274">FAD</keyword>
<dbReference type="InterPro" id="IPR051169">
    <property type="entry name" value="NADH-Q_oxidoreductase"/>
</dbReference>
<comment type="similarity">
    <text evidence="2">Belongs to the NADH dehydrogenase family.</text>
</comment>
<feature type="domain" description="FAD/NAD(P)-binding" evidence="9">
    <location>
        <begin position="57"/>
        <end position="413"/>
    </location>
</feature>
<keyword evidence="6" id="KW-0560">Oxidoreductase</keyword>
<dbReference type="InterPro" id="IPR036188">
    <property type="entry name" value="FAD/NAD-bd_sf"/>
</dbReference>
<dbReference type="EMBL" id="AUSU01000727">
    <property type="protein sequence ID" value="EPS72706.1"/>
    <property type="molecule type" value="Genomic_DNA"/>
</dbReference>
<dbReference type="Gene3D" id="3.50.50.100">
    <property type="match status" value="1"/>
</dbReference>
<evidence type="ECO:0000256" key="8">
    <source>
        <dbReference type="ARBA" id="ARBA00066844"/>
    </source>
</evidence>
<dbReference type="AlphaFoldDB" id="S8D5J4"/>
<sequence>PKRKSWATSFLSRSYRRRGIHVVGSITSRSYGNDSEVPECEIRSSRYVWPGDSKRPRVCILGGGFGGLYTALRLESLEWPDGKKPQVVLVDQSERFVFKPLLYELLSGEVDEWEIAPRFSDLLSKTSVQFFKDRVQSLRPSDHLGIDGPALSRSAGVVHLYSGLLIDYDWLVIALGAETKVDFVPGAHENAIPFSTLEDAQKVNQRLRELERKCFGTESRIQVAVVGCGYSGVELAATIAERLNDAGDVVAINAEKLILPNAPSGNRESAIKVLASRNVQLLLGYYVTRIRSEAELPPSSEVINGQSLYGKTETYDVAKLVLELQPTEKKLQNQVVEADLVLWTVGSKSQLPELNKGGVSGFLPFNGRGQVETDETLRVKGHPRTFALGDSSALRDNSGNLLPATAQVAIQQADFAAWNLWAAINDRPLLPFRFQNLGEMMSLGRYDGAITPSFIEGLTLEGPIGHTARKIAYLIRLPTDEHRVKVGLSWLAKTAVDSTALLQNALTEILSGK</sequence>
<dbReference type="SUPFAM" id="SSF51905">
    <property type="entry name" value="FAD/NAD(P)-binding domain"/>
    <property type="match status" value="1"/>
</dbReference>
<comment type="cofactor">
    <cofactor evidence="1">
        <name>FAD</name>
        <dbReference type="ChEBI" id="CHEBI:57692"/>
    </cofactor>
</comment>
<protein>
    <recommendedName>
        <fullName evidence="8">demethylphylloquinone reductase</fullName>
        <ecNumber evidence="8">1.6.5.12</ecNumber>
    </recommendedName>
</protein>
<evidence type="ECO:0000256" key="3">
    <source>
        <dbReference type="ARBA" id="ARBA00022630"/>
    </source>
</evidence>
<dbReference type="PANTHER" id="PTHR42913:SF4">
    <property type="entry name" value="ALTERNATIVE NAD(P)H-UBIQUINONE OXIDOREDUCTASE C1, CHLOROPLASTIC_MITOCHONDRIAL"/>
    <property type="match status" value="1"/>
</dbReference>
<comment type="catalytic activity">
    <reaction evidence="7">
        <text>demethylphylloquinone + NADPH + H(+) = demethylphylloquinol + NADP(+)</text>
        <dbReference type="Rhea" id="RHEA:47744"/>
        <dbReference type="ChEBI" id="CHEBI:15378"/>
        <dbReference type="ChEBI" id="CHEBI:31087"/>
        <dbReference type="ChEBI" id="CHEBI:57783"/>
        <dbReference type="ChEBI" id="CHEBI:58349"/>
        <dbReference type="ChEBI" id="CHEBI:87844"/>
        <dbReference type="EC" id="1.6.5.12"/>
    </reaction>
</comment>
<gene>
    <name evidence="10" type="ORF">M569_02050</name>
</gene>
<evidence type="ECO:0000313" key="11">
    <source>
        <dbReference type="Proteomes" id="UP000015453"/>
    </source>
</evidence>
<dbReference type="GO" id="GO:0009507">
    <property type="term" value="C:chloroplast"/>
    <property type="evidence" value="ECO:0007669"/>
    <property type="project" value="TreeGrafter"/>
</dbReference>
<dbReference type="GO" id="GO:0019646">
    <property type="term" value="P:aerobic electron transport chain"/>
    <property type="evidence" value="ECO:0007669"/>
    <property type="project" value="TreeGrafter"/>
</dbReference>
<evidence type="ECO:0000256" key="5">
    <source>
        <dbReference type="ARBA" id="ARBA00022857"/>
    </source>
</evidence>